<dbReference type="InterPro" id="IPR016024">
    <property type="entry name" value="ARM-type_fold"/>
</dbReference>
<accession>A0A8S9X952</accession>
<protein>
    <submittedName>
        <fullName evidence="2">Uncharacterized protein</fullName>
    </submittedName>
</protein>
<organism evidence="2 3">
    <name type="scientific">Apolygus lucorum</name>
    <name type="common">Small green plant bug</name>
    <name type="synonym">Lygocoris lucorum</name>
    <dbReference type="NCBI Taxonomy" id="248454"/>
    <lineage>
        <taxon>Eukaryota</taxon>
        <taxon>Metazoa</taxon>
        <taxon>Ecdysozoa</taxon>
        <taxon>Arthropoda</taxon>
        <taxon>Hexapoda</taxon>
        <taxon>Insecta</taxon>
        <taxon>Pterygota</taxon>
        <taxon>Neoptera</taxon>
        <taxon>Paraneoptera</taxon>
        <taxon>Hemiptera</taxon>
        <taxon>Heteroptera</taxon>
        <taxon>Panheteroptera</taxon>
        <taxon>Cimicomorpha</taxon>
        <taxon>Miridae</taxon>
        <taxon>Mirini</taxon>
        <taxon>Apolygus</taxon>
    </lineage>
</organism>
<evidence type="ECO:0000256" key="1">
    <source>
        <dbReference type="ARBA" id="ARBA00034736"/>
    </source>
</evidence>
<sequence length="442" mass="49771">MTLLPCCTMEEGLNYPEPSLWPYAEEDLEEPKVMSLERFIQNFSSGGKGEDKKDCLECRLVGGLGCIGIGCYIAAQARGTKGVNYGGLMCLITRLVTSSKSSVFLSTRGIIMEQDTLLEALKQCLVPPCVHGNDRPITDSDFEDYKSVIDDQIALASKEFLSSTSTIHLRDDVISTLVVVCGQHSTQSPWTTDVSVALCQEIFDSFASGFYEQNERTVFQEPKFMKKSLILLRPHLLSTTFKCNPAAVIAYSWILKKMQSPFLGECLSDLLPSALIISDDFEPQNIKIGFDCLHHIIENVALERLKYFGQDEVIVDALKKSLYQTDPEIVASQLPCYVALMRKYLQHSTSLKANQFDDVIKTVLFNMYVENKYQIRRIYATNIPAMIEARGPGVIRHLSMLFKVLSEYALEPTTTVEALKALGQMNKVPKFKTFYFLFHNFI</sequence>
<dbReference type="PANTHER" id="PTHR32226">
    <property type="entry name" value="TELO2-INTERACTING PROTEIN 2"/>
    <property type="match status" value="1"/>
</dbReference>
<gene>
    <name evidence="2" type="ORF">GE061_019236</name>
</gene>
<dbReference type="OrthoDB" id="6417021at2759"/>
<evidence type="ECO:0000313" key="2">
    <source>
        <dbReference type="EMBL" id="KAF6205069.1"/>
    </source>
</evidence>
<dbReference type="GO" id="GO:0110078">
    <property type="term" value="C:TTT Hsp90 cochaperone complex"/>
    <property type="evidence" value="ECO:0007669"/>
    <property type="project" value="InterPro"/>
</dbReference>
<dbReference type="SUPFAM" id="SSF48371">
    <property type="entry name" value="ARM repeat"/>
    <property type="match status" value="1"/>
</dbReference>
<name>A0A8S9X952_APOLU</name>
<dbReference type="GO" id="GO:0005829">
    <property type="term" value="C:cytosol"/>
    <property type="evidence" value="ECO:0007669"/>
    <property type="project" value="TreeGrafter"/>
</dbReference>
<dbReference type="AlphaFoldDB" id="A0A8S9X952"/>
<comment type="caution">
    <text evidence="2">The sequence shown here is derived from an EMBL/GenBank/DDBJ whole genome shotgun (WGS) entry which is preliminary data.</text>
</comment>
<dbReference type="Pfam" id="PF10521">
    <property type="entry name" value="Tti2"/>
    <property type="match status" value="1"/>
</dbReference>
<dbReference type="Proteomes" id="UP000466442">
    <property type="component" value="Linkage Group LG9"/>
</dbReference>
<dbReference type="GO" id="GO:0005634">
    <property type="term" value="C:nucleus"/>
    <property type="evidence" value="ECO:0007669"/>
    <property type="project" value="TreeGrafter"/>
</dbReference>
<reference evidence="2" key="1">
    <citation type="journal article" date="2021" name="Mol. Ecol. Resour.">
        <title>Apolygus lucorum genome provides insights into omnivorousness and mesophyll feeding.</title>
        <authorList>
            <person name="Liu Y."/>
            <person name="Liu H."/>
            <person name="Wang H."/>
            <person name="Huang T."/>
            <person name="Liu B."/>
            <person name="Yang B."/>
            <person name="Yin L."/>
            <person name="Li B."/>
            <person name="Zhang Y."/>
            <person name="Zhang S."/>
            <person name="Jiang F."/>
            <person name="Zhang X."/>
            <person name="Ren Y."/>
            <person name="Wang B."/>
            <person name="Wang S."/>
            <person name="Lu Y."/>
            <person name="Wu K."/>
            <person name="Fan W."/>
            <person name="Wang G."/>
        </authorList>
    </citation>
    <scope>NUCLEOTIDE SEQUENCE</scope>
    <source>
        <strain evidence="2">12Hb</strain>
    </source>
</reference>
<proteinExistence type="inferred from homology"/>
<dbReference type="PANTHER" id="PTHR32226:SF2">
    <property type="entry name" value="TELO2-INTERACTING PROTEIN 2"/>
    <property type="match status" value="1"/>
</dbReference>
<dbReference type="EMBL" id="WIXP02000009">
    <property type="protein sequence ID" value="KAF6205069.1"/>
    <property type="molecule type" value="Genomic_DNA"/>
</dbReference>
<keyword evidence="3" id="KW-1185">Reference proteome</keyword>
<dbReference type="InterPro" id="IPR018870">
    <property type="entry name" value="Tti2"/>
</dbReference>
<evidence type="ECO:0000313" key="3">
    <source>
        <dbReference type="Proteomes" id="UP000466442"/>
    </source>
</evidence>
<comment type="similarity">
    <text evidence="1">Belongs to the TTI2 family.</text>
</comment>